<feature type="transmembrane region" description="Helical" evidence="2">
    <location>
        <begin position="537"/>
        <end position="561"/>
    </location>
</feature>
<feature type="transmembrane region" description="Helical" evidence="2">
    <location>
        <begin position="404"/>
        <end position="424"/>
    </location>
</feature>
<sequence length="766" mass="84758">MEYRKLWIALAVVLLASFAVLGGVGYRAVLAGPPIPARVVTTDGRTLFDGRTIMDGQNVWQSIGGQEIGSIWGHGAYLAPDWTADWLHREAVFVLDRWARDQGAASFAALDVERQAALRARLEERMRRNTYDPAQDTLAIDPARAEAFDVLAAYYASVFGEGRDEYAIPRGALVDPDKQRAMAAFFWWTAWASAAERPGESISYTQNWPHEPLVGNRPTGEAVVWSVVSFVLLLAGVGGMVWYFASREHEAEAASPPRRDPLLGLSPTPSQRATVKYFFVVAALWVVQVALGAITAHYGVEGSGFYGIPLDRWLPYSVARTWHVQIGIFWIATSWLATGLYVAPAVGGVEPRGQRFHVNVLFAALLFVVVGSLAGEWLGIQQRLGDYWFWFGAQGYEYVDLGRFWQILLFGGLVFWFWLMVRALRPALARRDENRPLLLLFALASLAIPLFYGAGLMYGQRSPLVTAEYWRWWVVHLWVEGFFEVFATVVIAFLFARLRLISVGPATRAVLFSTVIFLAGGIIGTFHHLYFTGVPSVVLALGSVFSALEVVPLVLIGFEAWSNIRLTRGAQRAAWIGAYKWPIYFFVAVAFWNFVGAGLFGFFINPPIALYYMQGLNTTPVHGHTALFGVYGMLGLGLMLFCLRALKPGLAWKERALSAAFWLINGGLMAMVLLSLLPIGLLQAWAAVEHGTWYARSAEFLQTGLMDTLRWMRVIGDTAFAVGALLLGWFVLGLWTGRSFDPAKGRVEEGEPGIHPGPGSQPSAAE</sequence>
<dbReference type="Gene3D" id="1.20.210.10">
    <property type="entry name" value="Cytochrome c oxidase-like, subunit I domain"/>
    <property type="match status" value="1"/>
</dbReference>
<feature type="transmembrane region" description="Helical" evidence="2">
    <location>
        <begin position="222"/>
        <end position="245"/>
    </location>
</feature>
<feature type="transmembrane region" description="Helical" evidence="2">
    <location>
        <begin position="508"/>
        <end position="531"/>
    </location>
</feature>
<evidence type="ECO:0000256" key="1">
    <source>
        <dbReference type="SAM" id="MobiDB-lite"/>
    </source>
</evidence>
<protein>
    <submittedName>
        <fullName evidence="4">Nitric oxide reductase large subunit</fullName>
    </submittedName>
</protein>
<dbReference type="SUPFAM" id="SSF81442">
    <property type="entry name" value="Cytochrome c oxidase subunit I-like"/>
    <property type="match status" value="1"/>
</dbReference>
<feature type="transmembrane region" description="Helical" evidence="2">
    <location>
        <begin position="658"/>
        <end position="686"/>
    </location>
</feature>
<evidence type="ECO:0000259" key="3">
    <source>
        <dbReference type="Pfam" id="PF22085"/>
    </source>
</evidence>
<feature type="transmembrane region" description="Helical" evidence="2">
    <location>
        <begin position="470"/>
        <end position="496"/>
    </location>
</feature>
<dbReference type="InterPro" id="IPR054309">
    <property type="entry name" value="NorB_cytochrome_c-like"/>
</dbReference>
<feature type="domain" description="Nitric oxide reductase subunit B cytochrome c-like" evidence="3">
    <location>
        <begin position="36"/>
        <end position="210"/>
    </location>
</feature>
<dbReference type="GO" id="GO:0020037">
    <property type="term" value="F:heme binding"/>
    <property type="evidence" value="ECO:0007669"/>
    <property type="project" value="InterPro"/>
</dbReference>
<feature type="transmembrane region" description="Helical" evidence="2">
    <location>
        <begin position="714"/>
        <end position="736"/>
    </location>
</feature>
<gene>
    <name evidence="4" type="ORF">BE08_33640</name>
</gene>
<dbReference type="InterPro" id="IPR000883">
    <property type="entry name" value="Cyt_C_Oxase_1"/>
</dbReference>
<dbReference type="Pfam" id="PF22085">
    <property type="entry name" value="NorB_cytochrome_c-like"/>
    <property type="match status" value="1"/>
</dbReference>
<feature type="transmembrane region" description="Helical" evidence="2">
    <location>
        <begin position="322"/>
        <end position="346"/>
    </location>
</feature>
<feature type="transmembrane region" description="Helical" evidence="2">
    <location>
        <begin position="436"/>
        <end position="458"/>
    </location>
</feature>
<dbReference type="GO" id="GO:0004129">
    <property type="term" value="F:cytochrome-c oxidase activity"/>
    <property type="evidence" value="ECO:0007669"/>
    <property type="project" value="InterPro"/>
</dbReference>
<feature type="transmembrane region" description="Helical" evidence="2">
    <location>
        <begin position="358"/>
        <end position="380"/>
    </location>
</feature>
<feature type="transmembrane region" description="Helical" evidence="2">
    <location>
        <begin position="624"/>
        <end position="646"/>
    </location>
</feature>
<dbReference type="EMBL" id="JELY01003264">
    <property type="protein sequence ID" value="KYF50198.1"/>
    <property type="molecule type" value="Genomic_DNA"/>
</dbReference>
<keyword evidence="2" id="KW-1133">Transmembrane helix</keyword>
<comment type="caution">
    <text evidence="4">The sequence shown here is derived from an EMBL/GenBank/DDBJ whole genome shotgun (WGS) entry which is preliminary data.</text>
</comment>
<feature type="transmembrane region" description="Helical" evidence="2">
    <location>
        <begin position="277"/>
        <end position="300"/>
    </location>
</feature>
<feature type="region of interest" description="Disordered" evidence="1">
    <location>
        <begin position="746"/>
        <end position="766"/>
    </location>
</feature>
<keyword evidence="2" id="KW-0472">Membrane</keyword>
<name>A0A150P3G8_SORCE</name>
<evidence type="ECO:0000313" key="5">
    <source>
        <dbReference type="Proteomes" id="UP000075420"/>
    </source>
</evidence>
<dbReference type="PANTHER" id="PTHR10422:SF38">
    <property type="entry name" value="CYTOCHROME B SUBUNIT OF NITRIC OXIDE REDUCTASE"/>
    <property type="match status" value="1"/>
</dbReference>
<accession>A0A150P3G8</accession>
<dbReference type="AlphaFoldDB" id="A0A150P3G8"/>
<proteinExistence type="predicted"/>
<evidence type="ECO:0000256" key="2">
    <source>
        <dbReference type="SAM" id="Phobius"/>
    </source>
</evidence>
<dbReference type="GO" id="GO:0016020">
    <property type="term" value="C:membrane"/>
    <property type="evidence" value="ECO:0007669"/>
    <property type="project" value="InterPro"/>
</dbReference>
<dbReference type="InterPro" id="IPR036927">
    <property type="entry name" value="Cyt_c_oxase-like_su1_sf"/>
</dbReference>
<dbReference type="Pfam" id="PF00115">
    <property type="entry name" value="COX1"/>
    <property type="match status" value="1"/>
</dbReference>
<dbReference type="Proteomes" id="UP000075420">
    <property type="component" value="Unassembled WGS sequence"/>
</dbReference>
<evidence type="ECO:0000313" key="4">
    <source>
        <dbReference type="EMBL" id="KYF50198.1"/>
    </source>
</evidence>
<organism evidence="4 5">
    <name type="scientific">Sorangium cellulosum</name>
    <name type="common">Polyangium cellulosum</name>
    <dbReference type="NCBI Taxonomy" id="56"/>
    <lineage>
        <taxon>Bacteria</taxon>
        <taxon>Pseudomonadati</taxon>
        <taxon>Myxococcota</taxon>
        <taxon>Polyangia</taxon>
        <taxon>Polyangiales</taxon>
        <taxon>Polyangiaceae</taxon>
        <taxon>Sorangium</taxon>
    </lineage>
</organism>
<feature type="transmembrane region" description="Helical" evidence="2">
    <location>
        <begin position="581"/>
        <end position="604"/>
    </location>
</feature>
<keyword evidence="2" id="KW-0812">Transmembrane</keyword>
<dbReference type="PANTHER" id="PTHR10422">
    <property type="entry name" value="CYTOCHROME C OXIDASE SUBUNIT 1"/>
    <property type="match status" value="1"/>
</dbReference>
<dbReference type="GO" id="GO:0009060">
    <property type="term" value="P:aerobic respiration"/>
    <property type="evidence" value="ECO:0007669"/>
    <property type="project" value="InterPro"/>
</dbReference>
<reference evidence="4 5" key="1">
    <citation type="submission" date="2014-02" db="EMBL/GenBank/DDBJ databases">
        <title>The small core and large imbalanced accessory genome model reveals a collaborative survival strategy of Sorangium cellulosum strains in nature.</title>
        <authorList>
            <person name="Han K."/>
            <person name="Peng R."/>
            <person name="Blom J."/>
            <person name="Li Y.-Z."/>
        </authorList>
    </citation>
    <scope>NUCLEOTIDE SEQUENCE [LARGE SCALE GENOMIC DNA]</scope>
    <source>
        <strain evidence="4 5">So0157-25</strain>
    </source>
</reference>